<sequence length="94" mass="11366">MFSKIKDFYHSKVKKDQPQSVMRADQVEKQQLKYRQQQRKAAEDTYAQEHPEQILKEKMQDFEYKTNRLKKKLNIAIITVFGLIILVFLILFFI</sequence>
<proteinExistence type="predicted"/>
<dbReference type="OrthoDB" id="2329799at2"/>
<keyword evidence="1" id="KW-0812">Transmembrane</keyword>
<evidence type="ECO:0000313" key="3">
    <source>
        <dbReference type="Proteomes" id="UP000298021"/>
    </source>
</evidence>
<dbReference type="AlphaFoldDB" id="A0A4Z0JSK9"/>
<comment type="caution">
    <text evidence="2">The sequence shown here is derived from an EMBL/GenBank/DDBJ whole genome shotgun (WGS) entry which is preliminary data.</text>
</comment>
<dbReference type="EMBL" id="RKLY01000001">
    <property type="protein sequence ID" value="TGD25333.1"/>
    <property type="molecule type" value="Genomic_DNA"/>
</dbReference>
<keyword evidence="1" id="KW-0472">Membrane</keyword>
<organism evidence="2 3">
    <name type="scientific">Companilactobacillus suantsaicola</name>
    <dbReference type="NCBI Taxonomy" id="2487723"/>
    <lineage>
        <taxon>Bacteria</taxon>
        <taxon>Bacillati</taxon>
        <taxon>Bacillota</taxon>
        <taxon>Bacilli</taxon>
        <taxon>Lactobacillales</taxon>
        <taxon>Lactobacillaceae</taxon>
        <taxon>Companilactobacillus</taxon>
    </lineage>
</organism>
<reference evidence="2 3" key="1">
    <citation type="submission" date="2018-10" db="EMBL/GenBank/DDBJ databases">
        <title>Lactobacillus sp. R7 and Lactobacillus sp. R19 isolated from fermented mustard green product of Taiwan.</title>
        <authorList>
            <person name="Lin S.-T."/>
        </authorList>
    </citation>
    <scope>NUCLEOTIDE SEQUENCE [LARGE SCALE GENOMIC DNA]</scope>
    <source>
        <strain evidence="2 3">BCRC 81127</strain>
    </source>
</reference>
<gene>
    <name evidence="2" type="ORF">EGT49_00200</name>
</gene>
<name>A0A4Z0JSK9_9LACO</name>
<evidence type="ECO:0000256" key="1">
    <source>
        <dbReference type="SAM" id="Phobius"/>
    </source>
</evidence>
<dbReference type="RefSeq" id="WP_135370941.1">
    <property type="nucleotide sequence ID" value="NZ_RKLY01000001.1"/>
</dbReference>
<feature type="transmembrane region" description="Helical" evidence="1">
    <location>
        <begin position="73"/>
        <end position="93"/>
    </location>
</feature>
<accession>A0A4Z0JSK9</accession>
<dbReference type="Proteomes" id="UP000298021">
    <property type="component" value="Unassembled WGS sequence"/>
</dbReference>
<keyword evidence="3" id="KW-1185">Reference proteome</keyword>
<protein>
    <submittedName>
        <fullName evidence="2">Uncharacterized protein</fullName>
    </submittedName>
</protein>
<keyword evidence="1" id="KW-1133">Transmembrane helix</keyword>
<evidence type="ECO:0000313" key="2">
    <source>
        <dbReference type="EMBL" id="TGD25333.1"/>
    </source>
</evidence>